<comment type="caution">
    <text evidence="1">The sequence shown here is derived from an EMBL/GenBank/DDBJ whole genome shotgun (WGS) entry which is preliminary data.</text>
</comment>
<keyword evidence="2" id="KW-1185">Reference proteome</keyword>
<protein>
    <submittedName>
        <fullName evidence="1">Uncharacterized protein</fullName>
    </submittedName>
</protein>
<dbReference type="EMBL" id="JABCSC020000002">
    <property type="protein sequence ID" value="NSL54847.1"/>
    <property type="molecule type" value="Genomic_DNA"/>
</dbReference>
<evidence type="ECO:0000313" key="2">
    <source>
        <dbReference type="Proteomes" id="UP000778523"/>
    </source>
</evidence>
<gene>
    <name evidence="1" type="ORF">HJ583_007405</name>
</gene>
<accession>A0ABX2IF98</accession>
<dbReference type="Proteomes" id="UP000778523">
    <property type="component" value="Unassembled WGS sequence"/>
</dbReference>
<organism evidence="1 2">
    <name type="scientific">Uliginosibacterium aquaticum</name>
    <dbReference type="NCBI Taxonomy" id="2731212"/>
    <lineage>
        <taxon>Bacteria</taxon>
        <taxon>Pseudomonadati</taxon>
        <taxon>Pseudomonadota</taxon>
        <taxon>Betaproteobacteria</taxon>
        <taxon>Rhodocyclales</taxon>
        <taxon>Zoogloeaceae</taxon>
        <taxon>Uliginosibacterium</taxon>
    </lineage>
</organism>
<sequence>MSRTCRIRLASLPPPAELQGGLKALGYKLDLEGLDLASASGFQGCVLDGEDAGFSVSQEGDGLSLRWSGDPREHCAALMVAAALQNLSEAEISLGAGAPLDAVTLQSRVRELLDEM</sequence>
<dbReference type="RefSeq" id="WP_170021368.1">
    <property type="nucleotide sequence ID" value="NZ_JABCSC020000002.1"/>
</dbReference>
<name>A0ABX2IF98_9RHOO</name>
<proteinExistence type="predicted"/>
<evidence type="ECO:0000313" key="1">
    <source>
        <dbReference type="EMBL" id="NSL54847.1"/>
    </source>
</evidence>
<reference evidence="1 2" key="1">
    <citation type="submission" date="2020-06" db="EMBL/GenBank/DDBJ databases">
        <title>Draft genome of Uliginosibacterium sp. IMCC34675.</title>
        <authorList>
            <person name="Song J."/>
        </authorList>
    </citation>
    <scope>NUCLEOTIDE SEQUENCE [LARGE SCALE GENOMIC DNA]</scope>
    <source>
        <strain evidence="1 2">IMCC34675</strain>
    </source>
</reference>